<feature type="transmembrane region" description="Helical" evidence="1">
    <location>
        <begin position="111"/>
        <end position="129"/>
    </location>
</feature>
<keyword evidence="1" id="KW-1133">Transmembrane helix</keyword>
<dbReference type="AlphaFoldDB" id="A0A1F5HLX2"/>
<proteinExistence type="predicted"/>
<comment type="caution">
    <text evidence="2">The sequence shown here is derived from an EMBL/GenBank/DDBJ whole genome shotgun (WGS) entry which is preliminary data.</text>
</comment>
<dbReference type="STRING" id="1797727.A3B51_00585"/>
<feature type="transmembrane region" description="Helical" evidence="1">
    <location>
        <begin position="43"/>
        <end position="65"/>
    </location>
</feature>
<keyword evidence="1" id="KW-0812">Transmembrane</keyword>
<keyword evidence="1" id="KW-0472">Membrane</keyword>
<name>A0A1F5HLX2_9BACT</name>
<feature type="transmembrane region" description="Helical" evidence="1">
    <location>
        <begin position="77"/>
        <end position="99"/>
    </location>
</feature>
<evidence type="ECO:0000313" key="3">
    <source>
        <dbReference type="Proteomes" id="UP000176780"/>
    </source>
</evidence>
<accession>A0A1F5HLX2</accession>
<evidence type="ECO:0000313" key="2">
    <source>
        <dbReference type="EMBL" id="OGE05122.1"/>
    </source>
</evidence>
<feature type="transmembrane region" description="Helical" evidence="1">
    <location>
        <begin position="12"/>
        <end position="37"/>
    </location>
</feature>
<sequence length="132" mass="13970">MINLGQKGLISGFYASIIGLLFGSAVGGLGIWTAVAASVKTPLGGWLIFLVIGSALGYLYSFFKFSEFFGKEAIIKGAAYGIVIWIASLILASIFPALGQAAFVDPIRANLFVQLMTSLVWGASLGLLFEQK</sequence>
<evidence type="ECO:0000256" key="1">
    <source>
        <dbReference type="SAM" id="Phobius"/>
    </source>
</evidence>
<gene>
    <name evidence="2" type="ORF">A3B51_00585</name>
</gene>
<organism evidence="2 3">
    <name type="scientific">Candidatus Curtissbacteria bacterium RIFCSPLOWO2_01_FULL_41_18</name>
    <dbReference type="NCBI Taxonomy" id="1797727"/>
    <lineage>
        <taxon>Bacteria</taxon>
        <taxon>Candidatus Curtissiibacteriota</taxon>
    </lineage>
</organism>
<dbReference type="Proteomes" id="UP000176780">
    <property type="component" value="Unassembled WGS sequence"/>
</dbReference>
<protein>
    <submittedName>
        <fullName evidence="2">Uncharacterized protein</fullName>
    </submittedName>
</protein>
<dbReference type="EMBL" id="MFBQ01000011">
    <property type="protein sequence ID" value="OGE05122.1"/>
    <property type="molecule type" value="Genomic_DNA"/>
</dbReference>
<reference evidence="2 3" key="1">
    <citation type="journal article" date="2016" name="Nat. Commun.">
        <title>Thousands of microbial genomes shed light on interconnected biogeochemical processes in an aquifer system.</title>
        <authorList>
            <person name="Anantharaman K."/>
            <person name="Brown C.T."/>
            <person name="Hug L.A."/>
            <person name="Sharon I."/>
            <person name="Castelle C.J."/>
            <person name="Probst A.J."/>
            <person name="Thomas B.C."/>
            <person name="Singh A."/>
            <person name="Wilkins M.J."/>
            <person name="Karaoz U."/>
            <person name="Brodie E.L."/>
            <person name="Williams K.H."/>
            <person name="Hubbard S.S."/>
            <person name="Banfield J.F."/>
        </authorList>
    </citation>
    <scope>NUCLEOTIDE SEQUENCE [LARGE SCALE GENOMIC DNA]</scope>
</reference>